<dbReference type="Gene3D" id="1.10.287.70">
    <property type="match status" value="1"/>
</dbReference>
<organism evidence="4 5">
    <name type="scientific">Rhodopirellula europaea 6C</name>
    <dbReference type="NCBI Taxonomy" id="1263867"/>
    <lineage>
        <taxon>Bacteria</taxon>
        <taxon>Pseudomonadati</taxon>
        <taxon>Planctomycetota</taxon>
        <taxon>Planctomycetia</taxon>
        <taxon>Pirellulales</taxon>
        <taxon>Pirellulaceae</taxon>
        <taxon>Rhodopirellula</taxon>
    </lineage>
</organism>
<proteinExistence type="predicted"/>
<feature type="transmembrane region" description="Helical" evidence="2">
    <location>
        <begin position="54"/>
        <end position="78"/>
    </location>
</feature>
<evidence type="ECO:0000259" key="3">
    <source>
        <dbReference type="Pfam" id="PF07885"/>
    </source>
</evidence>
<dbReference type="Proteomes" id="UP000011529">
    <property type="component" value="Unassembled WGS sequence"/>
</dbReference>
<dbReference type="SUPFAM" id="SSF81324">
    <property type="entry name" value="Voltage-gated potassium channels"/>
    <property type="match status" value="1"/>
</dbReference>
<feature type="domain" description="Potassium channel" evidence="3">
    <location>
        <begin position="86"/>
        <end position="149"/>
    </location>
</feature>
<reference evidence="4" key="1">
    <citation type="submission" date="2012-11" db="EMBL/GenBank/DDBJ databases">
        <title>Permanent draft genomes of Rhodopirellula europaea strain SH398 and 6C.</title>
        <authorList>
            <person name="Richter M."/>
            <person name="Richter-Heitmann T."/>
            <person name="Frank C."/>
            <person name="Harder J."/>
            <person name="Glockner F.O."/>
        </authorList>
    </citation>
    <scope>NUCLEOTIDE SEQUENCE</scope>
    <source>
        <strain evidence="4">6C</strain>
    </source>
</reference>
<feature type="transmembrane region" description="Helical" evidence="2">
    <location>
        <begin position="98"/>
        <end position="118"/>
    </location>
</feature>
<keyword evidence="2" id="KW-0472">Membrane</keyword>
<sequence length="361" mass="40070">MLGTILVALSILETFMAVLHPRAVTGPVTSIVNRMFHKLLKTSIGQSNYVTLLSGPVLIVTQVICWASLLLLGISLIVWPQLGSGIVASSGKPTETTLWTAIYYAGFTVTTLGVGDLVPKTAAMQLLTILAAGLGFSFFTLVLAYVISIYSTLSRRNQFANEIDYRTAQTGDSLRYLVPYLSSDEMSLLNQDLYTLSANMAELLESHHFYPSLHYFRFAEDRYAMSRMLRFCLEVASLIKAMQETGGPAANAVTEPADRLWHASLQMLRDTEKHFVVCKSQEPPEEVGTANRLISQMAQADTSQRVSNENAFVDRYAQLANTWSTDLHSLVLCMGSQIDGRLDDQHPNRHRNHDAVFDDSH</sequence>
<evidence type="ECO:0000256" key="1">
    <source>
        <dbReference type="SAM" id="MobiDB-lite"/>
    </source>
</evidence>
<keyword evidence="2" id="KW-1133">Transmembrane helix</keyword>
<dbReference type="AlphaFoldDB" id="M2B3K7"/>
<keyword evidence="5" id="KW-1185">Reference proteome</keyword>
<evidence type="ECO:0000313" key="5">
    <source>
        <dbReference type="Proteomes" id="UP000011529"/>
    </source>
</evidence>
<accession>M2B3K7</accession>
<gene>
    <name evidence="4" type="ORF">RE6C_02708</name>
</gene>
<dbReference type="PATRIC" id="fig|1263867.3.peg.2892"/>
<name>M2B3K7_9BACT</name>
<dbReference type="EMBL" id="ANMO01000120">
    <property type="protein sequence ID" value="EMB16343.1"/>
    <property type="molecule type" value="Genomic_DNA"/>
</dbReference>
<evidence type="ECO:0000313" key="4">
    <source>
        <dbReference type="EMBL" id="EMB16343.1"/>
    </source>
</evidence>
<dbReference type="InterPro" id="IPR013099">
    <property type="entry name" value="K_chnl_dom"/>
</dbReference>
<reference evidence="4" key="2">
    <citation type="journal article" date="2013" name="Mar. Genomics">
        <title>Expression of sulfatases in Rhodopirellula baltica and the diversity of sulfatases in the genus Rhodopirellula.</title>
        <authorList>
            <person name="Wegner C.E."/>
            <person name="Richter-Heitmann T."/>
            <person name="Klindworth A."/>
            <person name="Klockow C."/>
            <person name="Richter M."/>
            <person name="Achstetter T."/>
            <person name="Glockner F.O."/>
            <person name="Harder J."/>
        </authorList>
    </citation>
    <scope>NUCLEOTIDE SEQUENCE [LARGE SCALE GENOMIC DNA]</scope>
    <source>
        <strain evidence="4">6C</strain>
    </source>
</reference>
<comment type="caution">
    <text evidence="4">The sequence shown here is derived from an EMBL/GenBank/DDBJ whole genome shotgun (WGS) entry which is preliminary data.</text>
</comment>
<feature type="transmembrane region" description="Helical" evidence="2">
    <location>
        <begin position="124"/>
        <end position="147"/>
    </location>
</feature>
<dbReference type="Pfam" id="PF07885">
    <property type="entry name" value="Ion_trans_2"/>
    <property type="match status" value="1"/>
</dbReference>
<evidence type="ECO:0000256" key="2">
    <source>
        <dbReference type="SAM" id="Phobius"/>
    </source>
</evidence>
<keyword evidence="2" id="KW-0812">Transmembrane</keyword>
<feature type="region of interest" description="Disordered" evidence="1">
    <location>
        <begin position="341"/>
        <end position="361"/>
    </location>
</feature>
<protein>
    <submittedName>
        <fullName evidence="4">Membrane protein containing Ion transport 2 domain protein</fullName>
    </submittedName>
</protein>